<dbReference type="OrthoDB" id="2289567at2759"/>
<feature type="region of interest" description="Disordered" evidence="1">
    <location>
        <begin position="804"/>
        <end position="835"/>
    </location>
</feature>
<name>A0A168Q8I5_ABSGL</name>
<feature type="region of interest" description="Disordered" evidence="1">
    <location>
        <begin position="976"/>
        <end position="1074"/>
    </location>
</feature>
<dbReference type="InParanoid" id="A0A168Q8I5"/>
<feature type="compositionally biased region" description="Polar residues" evidence="1">
    <location>
        <begin position="171"/>
        <end position="181"/>
    </location>
</feature>
<evidence type="ECO:0000313" key="3">
    <source>
        <dbReference type="Proteomes" id="UP000078561"/>
    </source>
</evidence>
<feature type="compositionally biased region" description="Polar residues" evidence="1">
    <location>
        <begin position="1033"/>
        <end position="1046"/>
    </location>
</feature>
<accession>A0A168Q8I5</accession>
<sequence>MKNAAAWRVCRFWLVSGAKKKTCQSGFEMRFILPRMKLLSQLASLSAAATLMLQLGTFVEASPFFTENAATAHSNAADPTQQCEGLSFEENSKHVVAWQAPKSLDQIALTLVSNSDSSNPISVGTYKFDKGATEELPLELKGQQPGQYHYHIQSGDCSIDSVEFTITAEQQKTTPPVTSAQDAGDHTNDDETFDNLIQTMKGLPSDNTDSNSNDAHLDQLVNDLKHTESTHSNDEAFDELVSNISKSHTVSNSDQSLDDLVNNLKSTETNHLNDEALDGLVNDLKSTETKHLNDDALDGLVNDLKSTEKQHATDDEALDNLVSQLPSKSTTSHQDIALNSDLDSLSGNTASNDDDDLDALVNDIAKSTQADNDHKNEKSTSSADWDSMIEDLKSHSNQQEEPKKESSTSQGLDQVIDDLAKSIKDKSHSDADTEPSTKEYESFKSFIDDLDQDYTKYLANNKESESKQVSHKNDAKLDGEAPADSHANEWFTNTDLRTKTNSKRAFNKRGENNYFTNEDRRTTHANAVPVTDPVPPTDSTRPVWAVNGGYFTNDDQRTNVNSGVHNDAEWAEDAAPATRPVWAVNGGFFTNDDQRTNVNSAHNDAEWAEDAADVGEDQEAATRPVWAVNGGFFTNDDQRTNVNSAHNDAEWAEDAATPAEEQQDGVWHMDEIADVPEWNVNEAALDNHENSVWESTEDTDEPAYVEAPVHHPNDIEWTVGQDAPSAAPIHHPNDVEWSVNAAEESPLMDHTNFVHWDSESIDAQVEQDDDSGAHVDAAEGEWFDADQHIDDASDLLEWAEDSVDDFEDDDTHTDGAQWETTEHANDMDLDNTANRWSLNDGATEWSTNAFDENDVTASSANDHTDAAAPGVEETPQWLSSEHANDDHEDEDASSWSVNDGPSEWAVDEDVVINEAHENDATFISEWLTSEHANDDHEDEAPAGWSVNETPAKWNVSEAPAEWNVNEAPAEWNVNSGAESQHANAVPEWTTSEHANDDMEQTNSWSLNEDPTEWSTNSIDVDAVEEGAYEDQQHNNAADATTGSEWVSSEHANDDHEDEDASSWSVNDGPAEWQVNDNDIHADSAAWTVSESDHENAVPEWSTSEHANDDHEDEHLNANEWNVNDASVESVHSNAASPQWLTANSDHSDSGDWAVNDVTW</sequence>
<dbReference type="Proteomes" id="UP000078561">
    <property type="component" value="Unassembled WGS sequence"/>
</dbReference>
<feature type="compositionally biased region" description="Basic and acidic residues" evidence="1">
    <location>
        <begin position="462"/>
        <end position="479"/>
    </location>
</feature>
<keyword evidence="3" id="KW-1185">Reference proteome</keyword>
<dbReference type="STRING" id="4829.A0A168Q8I5"/>
<evidence type="ECO:0000256" key="1">
    <source>
        <dbReference type="SAM" id="MobiDB-lite"/>
    </source>
</evidence>
<feature type="compositionally biased region" description="Basic and acidic residues" evidence="1">
    <location>
        <begin position="1105"/>
        <end position="1116"/>
    </location>
</feature>
<feature type="region of interest" description="Disordered" evidence="1">
    <location>
        <begin position="1087"/>
        <end position="1159"/>
    </location>
</feature>
<feature type="region of interest" description="Disordered" evidence="1">
    <location>
        <begin position="461"/>
        <end position="543"/>
    </location>
</feature>
<feature type="region of interest" description="Disordered" evidence="1">
    <location>
        <begin position="171"/>
        <end position="192"/>
    </location>
</feature>
<feature type="region of interest" description="Disordered" evidence="1">
    <location>
        <begin position="855"/>
        <end position="903"/>
    </location>
</feature>
<feature type="compositionally biased region" description="Polar residues" evidence="1">
    <location>
        <begin position="976"/>
        <end position="992"/>
    </location>
</feature>
<dbReference type="AlphaFoldDB" id="A0A168Q8I5"/>
<reference evidence="2" key="1">
    <citation type="submission" date="2016-04" db="EMBL/GenBank/DDBJ databases">
        <authorList>
            <person name="Evans L.H."/>
            <person name="Alamgir A."/>
            <person name="Owens N."/>
            <person name="Weber N.D."/>
            <person name="Virtaneva K."/>
            <person name="Barbian K."/>
            <person name="Babar A."/>
            <person name="Rosenke K."/>
        </authorList>
    </citation>
    <scope>NUCLEOTIDE SEQUENCE [LARGE SCALE GENOMIC DNA]</scope>
    <source>
        <strain evidence="2">CBS 101.48</strain>
    </source>
</reference>
<dbReference type="OMA" id="YDYTVTN"/>
<feature type="compositionally biased region" description="Polar residues" evidence="1">
    <location>
        <begin position="1118"/>
        <end position="1144"/>
    </location>
</feature>
<proteinExistence type="predicted"/>
<evidence type="ECO:0000313" key="2">
    <source>
        <dbReference type="EMBL" id="SAM03890.1"/>
    </source>
</evidence>
<organism evidence="2">
    <name type="scientific">Absidia glauca</name>
    <name type="common">Pin mould</name>
    <dbReference type="NCBI Taxonomy" id="4829"/>
    <lineage>
        <taxon>Eukaryota</taxon>
        <taxon>Fungi</taxon>
        <taxon>Fungi incertae sedis</taxon>
        <taxon>Mucoromycota</taxon>
        <taxon>Mucoromycotina</taxon>
        <taxon>Mucoromycetes</taxon>
        <taxon>Mucorales</taxon>
        <taxon>Cunninghamellaceae</taxon>
        <taxon>Absidia</taxon>
    </lineage>
</organism>
<protein>
    <submittedName>
        <fullName evidence="2">Uncharacterized protein</fullName>
    </submittedName>
</protein>
<feature type="compositionally biased region" description="Polar residues" evidence="1">
    <location>
        <begin position="1000"/>
        <end position="1018"/>
    </location>
</feature>
<dbReference type="EMBL" id="LT554307">
    <property type="protein sequence ID" value="SAM03890.1"/>
    <property type="molecule type" value="Genomic_DNA"/>
</dbReference>
<gene>
    <name evidence="2" type="primary">ABSGL_09746.1 scaffold 11617</name>
</gene>